<organism evidence="1">
    <name type="scientific">Arion vulgaris</name>
    <dbReference type="NCBI Taxonomy" id="1028688"/>
    <lineage>
        <taxon>Eukaryota</taxon>
        <taxon>Metazoa</taxon>
        <taxon>Spiralia</taxon>
        <taxon>Lophotrochozoa</taxon>
        <taxon>Mollusca</taxon>
        <taxon>Gastropoda</taxon>
        <taxon>Heterobranchia</taxon>
        <taxon>Euthyneura</taxon>
        <taxon>Panpulmonata</taxon>
        <taxon>Eupulmonata</taxon>
        <taxon>Stylommatophora</taxon>
        <taxon>Helicina</taxon>
        <taxon>Arionoidea</taxon>
        <taxon>Arionidae</taxon>
        <taxon>Arion</taxon>
    </lineage>
</organism>
<feature type="non-terminal residue" evidence="1">
    <location>
        <position position="97"/>
    </location>
</feature>
<evidence type="ECO:0000313" key="1">
    <source>
        <dbReference type="EMBL" id="CEK75302.1"/>
    </source>
</evidence>
<sequence>MGTENLQELYLIFLMNFAQHVFPAYTYQIFIVKGSNFNSGSMLYHSSQTAMDECVVVRMEECGTSREGCKIGCFRCGSNKHEIGTISMHTIQLWKRL</sequence>
<name>A0A0B7A3T2_9EUPU</name>
<dbReference type="AlphaFoldDB" id="A0A0B7A3T2"/>
<gene>
    <name evidence="1" type="primary">ORF94882</name>
</gene>
<dbReference type="EMBL" id="HACG01028437">
    <property type="protein sequence ID" value="CEK75302.1"/>
    <property type="molecule type" value="Transcribed_RNA"/>
</dbReference>
<reference evidence="1" key="1">
    <citation type="submission" date="2014-12" db="EMBL/GenBank/DDBJ databases">
        <title>Insight into the proteome of Arion vulgaris.</title>
        <authorList>
            <person name="Aradska J."/>
            <person name="Bulat T."/>
            <person name="Smidak R."/>
            <person name="Sarate P."/>
            <person name="Gangsoo J."/>
            <person name="Sialana F."/>
            <person name="Bilban M."/>
            <person name="Lubec G."/>
        </authorList>
    </citation>
    <scope>NUCLEOTIDE SEQUENCE</scope>
    <source>
        <tissue evidence="1">Skin</tissue>
    </source>
</reference>
<accession>A0A0B7A3T2</accession>
<protein>
    <submittedName>
        <fullName evidence="1">Uncharacterized protein</fullName>
    </submittedName>
</protein>
<proteinExistence type="predicted"/>